<feature type="transmembrane region" description="Helical" evidence="1">
    <location>
        <begin position="39"/>
        <end position="62"/>
    </location>
</feature>
<keyword evidence="4" id="KW-1185">Reference proteome</keyword>
<reference evidence="3 4" key="1">
    <citation type="journal article" date="2018" name="Nat. Ecol. Evol.">
        <title>Genomic signatures of mitonuclear coevolution across populations of Tigriopus californicus.</title>
        <authorList>
            <person name="Barreto F.S."/>
            <person name="Watson E.T."/>
            <person name="Lima T.G."/>
            <person name="Willett C.S."/>
            <person name="Edmands S."/>
            <person name="Li W."/>
            <person name="Burton R.S."/>
        </authorList>
    </citation>
    <scope>NUCLEOTIDE SEQUENCE [LARGE SCALE GENOMIC DNA]</scope>
    <source>
        <strain evidence="3 4">San Diego</strain>
    </source>
</reference>
<dbReference type="EMBL" id="VCGU01000005">
    <property type="protein sequence ID" value="TRY74427.1"/>
    <property type="molecule type" value="Genomic_DNA"/>
</dbReference>
<keyword evidence="1" id="KW-0812">Transmembrane</keyword>
<feature type="signal peptide" evidence="2">
    <location>
        <begin position="1"/>
        <end position="23"/>
    </location>
</feature>
<dbReference type="AlphaFoldDB" id="A0A553P9R5"/>
<keyword evidence="1" id="KW-0472">Membrane</keyword>
<keyword evidence="2" id="KW-0732">Signal</keyword>
<dbReference type="Proteomes" id="UP000318571">
    <property type="component" value="Chromosome 2"/>
</dbReference>
<evidence type="ECO:0000256" key="1">
    <source>
        <dbReference type="SAM" id="Phobius"/>
    </source>
</evidence>
<evidence type="ECO:0000313" key="4">
    <source>
        <dbReference type="Proteomes" id="UP000318571"/>
    </source>
</evidence>
<comment type="caution">
    <text evidence="3">The sequence shown here is derived from an EMBL/GenBank/DDBJ whole genome shotgun (WGS) entry which is preliminary data.</text>
</comment>
<name>A0A553P9R5_TIGCA</name>
<sequence>MHSSHWFGVFSVLLSAMISVSSTQERSEERVIGYGMTNLGRTVLTGGLVVVLGAVGVGAVVLAGRGTQGARGVTTQRRGQNLGPHWQKDRLCQLRPLLPQCLAKLK</sequence>
<feature type="chain" id="PRO_5021777325" evidence="2">
    <location>
        <begin position="24"/>
        <end position="106"/>
    </location>
</feature>
<proteinExistence type="predicted"/>
<gene>
    <name evidence="3" type="ORF">TCAL_05020</name>
</gene>
<keyword evidence="1" id="KW-1133">Transmembrane helix</keyword>
<organism evidence="3 4">
    <name type="scientific">Tigriopus californicus</name>
    <name type="common">Marine copepod</name>
    <dbReference type="NCBI Taxonomy" id="6832"/>
    <lineage>
        <taxon>Eukaryota</taxon>
        <taxon>Metazoa</taxon>
        <taxon>Ecdysozoa</taxon>
        <taxon>Arthropoda</taxon>
        <taxon>Crustacea</taxon>
        <taxon>Multicrustacea</taxon>
        <taxon>Hexanauplia</taxon>
        <taxon>Copepoda</taxon>
        <taxon>Harpacticoida</taxon>
        <taxon>Harpacticidae</taxon>
        <taxon>Tigriopus</taxon>
    </lineage>
</organism>
<accession>A0A553P9R5</accession>
<protein>
    <submittedName>
        <fullName evidence="3">Uncharacterized protein</fullName>
    </submittedName>
</protein>
<evidence type="ECO:0000313" key="3">
    <source>
        <dbReference type="EMBL" id="TRY74427.1"/>
    </source>
</evidence>
<evidence type="ECO:0000256" key="2">
    <source>
        <dbReference type="SAM" id="SignalP"/>
    </source>
</evidence>